<reference evidence="2 3" key="1">
    <citation type="submission" date="2017-02" db="EMBL/GenBank/DDBJ databases">
        <title>Genomic diversity within the haloalkaliphilic genus Thioalkalivibrio.</title>
        <authorList>
            <person name="Ahn A.-C."/>
            <person name="Meier-Kolthoff J."/>
            <person name="Overmars L."/>
            <person name="Richter M."/>
            <person name="Woyke T."/>
            <person name="Sorokin D.Y."/>
            <person name="Muyzer G."/>
        </authorList>
    </citation>
    <scope>NUCLEOTIDE SEQUENCE [LARGE SCALE GENOMIC DNA]</scope>
    <source>
        <strain evidence="2 3">HL17</strain>
    </source>
</reference>
<dbReference type="STRING" id="252474.B1A74_09570"/>
<sequence length="706" mass="77073">MLLHTSSPLGLDQVTTTLTDRDPAALVLREGYGGGPQPGDAIRLMPCLGGLPLGDAPEPGPDYPAPFRGPAPVVGLRYSGRHAKRPRPHAAPGWIMPPPFPRHTDAQYQAGDPIRVSTASVWGRLPERPRETAAPWPQALRERPRATQSAWGDVPPRREYTEAPWLDTLTPRTPHTDTPHSEPPPKRTHTEAQWGSTHPLARLLEALHYQPPHKRTLTRLPWNGVWGITFFIRPEPDPDDPDPTPDPCYQPPAGDAVAMVMDRPWQEQPGDAVHLHLLCPGETPPQPALQIPTLKVYTMINDIHVTRLDDGLEIDAARLALGLDTAAHTWSFSATLLGPDAVAAVQPDSEGEPVTLVVEINGYTWHVLVEEWTETREFAQRGVNVQGRGLTATLTSPYLQPVSGQITAPTNVQQAFEALLPVDQNWSITWDADLADWMLPEGAWSWGEDTPLSIIHQAATEVGMVVIPDRAARTLRFRPRYPVLPWQYSDATPDLTIPDAAILRLGRQQPITTQANAVYVHGGDTGGRLVQVSRTGSAADRLASTRSSDLITHVDGARLLGGRILADEHRQPTIRTITLPLGGDFPLPSLADLVQVNLGSDSERATLNSVSIEARRENGTVKARQTLGFGANPDNTWARFQRLMPYDPLLIGEVVAVHTDNTVTVELVGGGTQRVRGQATTGDTVYLRAGRLEGEAPQLPTDSITV</sequence>
<organism evidence="2 3">
    <name type="scientific">Thioalkalivibrio halophilus</name>
    <dbReference type="NCBI Taxonomy" id="252474"/>
    <lineage>
        <taxon>Bacteria</taxon>
        <taxon>Pseudomonadati</taxon>
        <taxon>Pseudomonadota</taxon>
        <taxon>Gammaproteobacteria</taxon>
        <taxon>Chromatiales</taxon>
        <taxon>Ectothiorhodospiraceae</taxon>
        <taxon>Thioalkalivibrio</taxon>
    </lineage>
</organism>
<name>A0A1V2ZX87_9GAMM</name>
<evidence type="ECO:0000256" key="1">
    <source>
        <dbReference type="SAM" id="MobiDB-lite"/>
    </source>
</evidence>
<dbReference type="Proteomes" id="UP000189177">
    <property type="component" value="Unassembled WGS sequence"/>
</dbReference>
<feature type="region of interest" description="Disordered" evidence="1">
    <location>
        <begin position="125"/>
        <end position="193"/>
    </location>
</feature>
<feature type="compositionally biased region" description="Basic and acidic residues" evidence="1">
    <location>
        <begin position="174"/>
        <end position="190"/>
    </location>
</feature>
<evidence type="ECO:0000313" key="2">
    <source>
        <dbReference type="EMBL" id="OOC09720.1"/>
    </source>
</evidence>
<proteinExistence type="predicted"/>
<dbReference type="AlphaFoldDB" id="A0A1V2ZX87"/>
<accession>A0A1V2ZX87</accession>
<gene>
    <name evidence="2" type="ORF">B1A74_09570</name>
</gene>
<evidence type="ECO:0000313" key="3">
    <source>
        <dbReference type="Proteomes" id="UP000189177"/>
    </source>
</evidence>
<comment type="caution">
    <text evidence="2">The sequence shown here is derived from an EMBL/GenBank/DDBJ whole genome shotgun (WGS) entry which is preliminary data.</text>
</comment>
<protein>
    <submittedName>
        <fullName evidence="2">Uncharacterized protein</fullName>
    </submittedName>
</protein>
<dbReference type="EMBL" id="MUZR01000038">
    <property type="protein sequence ID" value="OOC09720.1"/>
    <property type="molecule type" value="Genomic_DNA"/>
</dbReference>
<keyword evidence="3" id="KW-1185">Reference proteome</keyword>